<protein>
    <recommendedName>
        <fullName evidence="5">DUF3172 domain-containing protein</fullName>
    </recommendedName>
</protein>
<dbReference type="Pfam" id="PF11371">
    <property type="entry name" value="DUF3172"/>
    <property type="match status" value="1"/>
</dbReference>
<sequence>MARRPAPSSRRRPGPPPPRSGRPPERSAASPFNYTTLAVLLGAFIIGIGVGIIFSTSASFSPSNVVSREVIDRSAPNPEFCAQYGASAVVTDMRVFLTFNPFSVYVTQPAMQPGCVMRRTNWTILEKKNLIDDQQVRDCKQRLNTFGFVGNLEGSPRIDCIYQNDSAGNLFTSDTPGGSLVPKPETDRF</sequence>
<accession>U5DH23</accession>
<proteinExistence type="predicted"/>
<dbReference type="PATRIC" id="fig|582515.4.peg.3494"/>
<evidence type="ECO:0008006" key="5">
    <source>
        <dbReference type="Google" id="ProtNLM"/>
    </source>
</evidence>
<evidence type="ECO:0000256" key="1">
    <source>
        <dbReference type="SAM" id="MobiDB-lite"/>
    </source>
</evidence>
<dbReference type="AlphaFoldDB" id="U5DH23"/>
<organism evidence="3 4">
    <name type="scientific">Rubidibacter lacunae KORDI 51-2</name>
    <dbReference type="NCBI Taxonomy" id="582515"/>
    <lineage>
        <taxon>Bacteria</taxon>
        <taxon>Bacillati</taxon>
        <taxon>Cyanobacteriota</taxon>
        <taxon>Cyanophyceae</taxon>
        <taxon>Oscillatoriophycideae</taxon>
        <taxon>Chroococcales</taxon>
        <taxon>Aphanothecaceae</taxon>
        <taxon>Rubidibacter</taxon>
    </lineage>
</organism>
<dbReference type="InterPro" id="IPR021511">
    <property type="entry name" value="DUF3172"/>
</dbReference>
<dbReference type="RefSeq" id="WP_022608703.1">
    <property type="nucleotide sequence ID" value="NZ_ASSJ01000076.1"/>
</dbReference>
<dbReference type="EMBL" id="ASSJ01000076">
    <property type="protein sequence ID" value="ERN40557.1"/>
    <property type="molecule type" value="Genomic_DNA"/>
</dbReference>
<keyword evidence="4" id="KW-1185">Reference proteome</keyword>
<evidence type="ECO:0000313" key="4">
    <source>
        <dbReference type="Proteomes" id="UP000016960"/>
    </source>
</evidence>
<keyword evidence="2" id="KW-0472">Membrane</keyword>
<evidence type="ECO:0000256" key="2">
    <source>
        <dbReference type="SAM" id="Phobius"/>
    </source>
</evidence>
<dbReference type="STRING" id="582515.KR51_00031050"/>
<feature type="compositionally biased region" description="Basic residues" evidence="1">
    <location>
        <begin position="1"/>
        <end position="13"/>
    </location>
</feature>
<dbReference type="eggNOG" id="ENOG502ZBTH">
    <property type="taxonomic scope" value="Bacteria"/>
</dbReference>
<name>U5DH23_9CHRO</name>
<dbReference type="InParanoid" id="U5DH23"/>
<gene>
    <name evidence="3" type="ORF">KR51_00031050</name>
</gene>
<feature type="region of interest" description="Disordered" evidence="1">
    <location>
        <begin position="1"/>
        <end position="28"/>
    </location>
</feature>
<comment type="caution">
    <text evidence="3">The sequence shown here is derived from an EMBL/GenBank/DDBJ whole genome shotgun (WGS) entry which is preliminary data.</text>
</comment>
<reference evidence="3 4" key="1">
    <citation type="submission" date="2013-05" db="EMBL/GenBank/DDBJ databases">
        <title>Draft genome sequence of Rubidibacter lacunae KORDI 51-2.</title>
        <authorList>
            <person name="Choi D.H."/>
            <person name="Noh J.H."/>
            <person name="Kwon K.-K."/>
            <person name="Lee J.-H."/>
            <person name="Ryu J.-Y."/>
        </authorList>
    </citation>
    <scope>NUCLEOTIDE SEQUENCE [LARGE SCALE GENOMIC DNA]</scope>
    <source>
        <strain evidence="3 4">KORDI 51-2</strain>
    </source>
</reference>
<keyword evidence="2" id="KW-0812">Transmembrane</keyword>
<dbReference type="OrthoDB" id="455197at2"/>
<dbReference type="Proteomes" id="UP000016960">
    <property type="component" value="Unassembled WGS sequence"/>
</dbReference>
<keyword evidence="2" id="KW-1133">Transmembrane helix</keyword>
<evidence type="ECO:0000313" key="3">
    <source>
        <dbReference type="EMBL" id="ERN40557.1"/>
    </source>
</evidence>
<feature type="transmembrane region" description="Helical" evidence="2">
    <location>
        <begin position="32"/>
        <end position="54"/>
    </location>
</feature>